<keyword evidence="2" id="KW-0175">Coiled coil</keyword>
<dbReference type="SMR" id="B4HBV5"/>
<dbReference type="eggNOG" id="KOG2911">
    <property type="taxonomic scope" value="Eukaryota"/>
</dbReference>
<dbReference type="AlphaFoldDB" id="B4HBV5"/>
<proteinExistence type="inferred from homology"/>
<feature type="coiled-coil region" evidence="2">
    <location>
        <begin position="239"/>
        <end position="273"/>
    </location>
</feature>
<dbReference type="Pfam" id="PF03357">
    <property type="entry name" value="Snf7"/>
    <property type="match status" value="1"/>
</dbReference>
<dbReference type="PANTHER" id="PTHR22761">
    <property type="entry name" value="CHARGED MULTIVESICULAR BODY PROTEIN"/>
    <property type="match status" value="1"/>
</dbReference>
<dbReference type="PANTHER" id="PTHR22761:SF96">
    <property type="entry name" value="BCDNA.GH08385"/>
    <property type="match status" value="1"/>
</dbReference>
<name>B4HBV5_DROPE</name>
<dbReference type="PhylomeDB" id="B4HBV5"/>
<comment type="similarity">
    <text evidence="1">Belongs to the SNF7 family.</text>
</comment>
<evidence type="ECO:0000256" key="2">
    <source>
        <dbReference type="SAM" id="Coils"/>
    </source>
</evidence>
<dbReference type="OrthoDB" id="10250120at2759"/>
<dbReference type="OMA" id="LQLQFMR"/>
<dbReference type="Gene3D" id="6.10.140.1230">
    <property type="match status" value="1"/>
</dbReference>
<dbReference type="EMBL" id="CH479267">
    <property type="protein sequence ID" value="EDW39549.1"/>
    <property type="molecule type" value="Genomic_DNA"/>
</dbReference>
<reference evidence="3" key="1">
    <citation type="journal article" date="2007" name="Nature">
        <title>Evolution of genes and genomes on the Drosophila phylogeny.</title>
        <authorList>
            <consortium name="Drosophila 12 Genomes Consortium"/>
            <person name="Clark A.G."/>
            <person name="Eisen M.B."/>
            <person name="Smith D.R."/>
            <person name="Bergman C.M."/>
            <person name="Oliver B."/>
            <person name="Markow T.A."/>
            <person name="Kaufman T.C."/>
            <person name="Kellis M."/>
            <person name="Gelbart W."/>
            <person name="Iyer V.N."/>
            <person name="Pollard D.A."/>
            <person name="Sackton T.B."/>
            <person name="Larracuente A.M."/>
            <person name="Singh N.D."/>
            <person name="Abad J.P."/>
            <person name="Abt D.N."/>
            <person name="Adryan B."/>
            <person name="Aguade M."/>
            <person name="Akashi H."/>
            <person name="Anderson W.W."/>
            <person name="Aquadro C.F."/>
            <person name="Ardell D.H."/>
            <person name="Arguello R."/>
            <person name="Artieri C.G."/>
            <person name="Barbash D.A."/>
            <person name="Barker D."/>
            <person name="Barsanti P."/>
            <person name="Batterham P."/>
            <person name="Batzoglou S."/>
            <person name="Begun D."/>
            <person name="Bhutkar A."/>
            <person name="Blanco E."/>
            <person name="Bosak S.A."/>
            <person name="Bradley R.K."/>
            <person name="Brand A.D."/>
            <person name="Brent M.R."/>
            <person name="Brooks A.N."/>
            <person name="Brown R.H."/>
            <person name="Butlin R.K."/>
            <person name="Caggese C."/>
            <person name="Calvi B.R."/>
            <person name="Bernardo de Carvalho A."/>
            <person name="Caspi A."/>
            <person name="Castrezana S."/>
            <person name="Celniker S.E."/>
            <person name="Chang J.L."/>
            <person name="Chapple C."/>
            <person name="Chatterji S."/>
            <person name="Chinwalla A."/>
            <person name="Civetta A."/>
            <person name="Clifton S.W."/>
            <person name="Comeron J.M."/>
            <person name="Costello J.C."/>
            <person name="Coyne J.A."/>
            <person name="Daub J."/>
            <person name="David R.G."/>
            <person name="Delcher A.L."/>
            <person name="Delehaunty K."/>
            <person name="Do C.B."/>
            <person name="Ebling H."/>
            <person name="Edwards K."/>
            <person name="Eickbush T."/>
            <person name="Evans J.D."/>
            <person name="Filipski A."/>
            <person name="Findeiss S."/>
            <person name="Freyhult E."/>
            <person name="Fulton L."/>
            <person name="Fulton R."/>
            <person name="Garcia A.C."/>
            <person name="Gardiner A."/>
            <person name="Garfield D.A."/>
            <person name="Garvin B.E."/>
            <person name="Gibson G."/>
            <person name="Gilbert D."/>
            <person name="Gnerre S."/>
            <person name="Godfrey J."/>
            <person name="Good R."/>
            <person name="Gotea V."/>
            <person name="Gravely B."/>
            <person name="Greenberg A.J."/>
            <person name="Griffiths-Jones S."/>
            <person name="Gross S."/>
            <person name="Guigo R."/>
            <person name="Gustafson E.A."/>
            <person name="Haerty W."/>
            <person name="Hahn M.W."/>
            <person name="Halligan D.L."/>
            <person name="Halpern A.L."/>
            <person name="Halter G.M."/>
            <person name="Han M.V."/>
            <person name="Heger A."/>
            <person name="Hillier L."/>
            <person name="Hinrichs A.S."/>
            <person name="Holmes I."/>
            <person name="Hoskins R.A."/>
            <person name="Hubisz M.J."/>
            <person name="Hultmark D."/>
            <person name="Huntley M.A."/>
            <person name="Jaffe D.B."/>
            <person name="Jagadeeshan S."/>
            <person name="Jeck W.R."/>
            <person name="Johnson J."/>
            <person name="Jones C.D."/>
            <person name="Jordan W.C."/>
            <person name="Karpen G.H."/>
            <person name="Kataoka E."/>
            <person name="Keightley P.D."/>
            <person name="Kheradpour P."/>
            <person name="Kirkness E.F."/>
            <person name="Koerich L.B."/>
            <person name="Kristiansen K."/>
            <person name="Kudrna D."/>
            <person name="Kulathinal R.J."/>
            <person name="Kumar S."/>
            <person name="Kwok R."/>
            <person name="Lander E."/>
            <person name="Langley C.H."/>
            <person name="Lapoint R."/>
            <person name="Lazzaro B.P."/>
            <person name="Lee S.J."/>
            <person name="Levesque L."/>
            <person name="Li R."/>
            <person name="Lin C.F."/>
            <person name="Lin M.F."/>
            <person name="Lindblad-Toh K."/>
            <person name="Llopart A."/>
            <person name="Long M."/>
            <person name="Low L."/>
            <person name="Lozovsky E."/>
            <person name="Lu J."/>
            <person name="Luo M."/>
            <person name="Machado C.A."/>
            <person name="Makalowski W."/>
            <person name="Marzo M."/>
            <person name="Matsuda M."/>
            <person name="Matzkin L."/>
            <person name="McAllister B."/>
            <person name="McBride C.S."/>
            <person name="McKernan B."/>
            <person name="McKernan K."/>
            <person name="Mendez-Lago M."/>
            <person name="Minx P."/>
            <person name="Mollenhauer M.U."/>
            <person name="Montooth K."/>
            <person name="Mount S.M."/>
            <person name="Mu X."/>
            <person name="Myers E."/>
            <person name="Negre B."/>
            <person name="Newfeld S."/>
            <person name="Nielsen R."/>
            <person name="Noor M.A."/>
            <person name="O'Grady P."/>
            <person name="Pachter L."/>
            <person name="Papaceit M."/>
            <person name="Parisi M.J."/>
            <person name="Parisi M."/>
            <person name="Parts L."/>
            <person name="Pedersen J.S."/>
            <person name="Pesole G."/>
            <person name="Phillippy A.M."/>
            <person name="Ponting C.P."/>
            <person name="Pop M."/>
            <person name="Porcelli D."/>
            <person name="Powell J.R."/>
            <person name="Prohaska S."/>
            <person name="Pruitt K."/>
            <person name="Puig M."/>
            <person name="Quesneville H."/>
            <person name="Ram K.R."/>
            <person name="Rand D."/>
            <person name="Rasmussen M.D."/>
            <person name="Reed L.K."/>
            <person name="Reenan R."/>
            <person name="Reily A."/>
            <person name="Remington K.A."/>
            <person name="Rieger T.T."/>
            <person name="Ritchie M.G."/>
            <person name="Robin C."/>
            <person name="Rogers Y.H."/>
            <person name="Rohde C."/>
            <person name="Rozas J."/>
            <person name="Rubenfield M.J."/>
            <person name="Ruiz A."/>
            <person name="Russo S."/>
            <person name="Salzberg S.L."/>
            <person name="Sanchez-Gracia A."/>
            <person name="Saranga D.J."/>
            <person name="Sato H."/>
            <person name="Schaeffer S.W."/>
            <person name="Schatz M.C."/>
            <person name="Schlenke T."/>
            <person name="Schwartz R."/>
            <person name="Segarra C."/>
            <person name="Singh R.S."/>
            <person name="Sirot L."/>
            <person name="Sirota M."/>
            <person name="Sisneros N.B."/>
            <person name="Smith C.D."/>
            <person name="Smith T.F."/>
            <person name="Spieth J."/>
            <person name="Stage D.E."/>
            <person name="Stark A."/>
            <person name="Stephan W."/>
            <person name="Strausberg R.L."/>
            <person name="Strempel S."/>
            <person name="Sturgill D."/>
            <person name="Sutton G."/>
            <person name="Sutton G.G."/>
            <person name="Tao W."/>
            <person name="Teichmann S."/>
            <person name="Tobari Y.N."/>
            <person name="Tomimura Y."/>
            <person name="Tsolas J.M."/>
            <person name="Valente V.L."/>
            <person name="Venter E."/>
            <person name="Venter J.C."/>
            <person name="Vicario S."/>
            <person name="Vieira F.G."/>
            <person name="Vilella A.J."/>
            <person name="Villasante A."/>
            <person name="Walenz B."/>
            <person name="Wang J."/>
            <person name="Wasserman M."/>
            <person name="Watts T."/>
            <person name="Wilson D."/>
            <person name="Wilson R.K."/>
            <person name="Wing R.A."/>
            <person name="Wolfner M.F."/>
            <person name="Wong A."/>
            <person name="Wong G.K."/>
            <person name="Wu C.I."/>
            <person name="Wu G."/>
            <person name="Yamamoto D."/>
            <person name="Yang H.P."/>
            <person name="Yang S.P."/>
            <person name="Yorke J.A."/>
            <person name="Yoshida K."/>
            <person name="Zdobnov E."/>
            <person name="Zhang P."/>
            <person name="Zhang Y."/>
            <person name="Zimin A.V."/>
            <person name="Baldwin J."/>
            <person name="Abdouelleil A."/>
            <person name="Abdulkadir J."/>
            <person name="Abebe A."/>
            <person name="Abera B."/>
            <person name="Abreu J."/>
            <person name="Acer S.C."/>
            <person name="Aftuck L."/>
            <person name="Alexander A."/>
            <person name="An P."/>
            <person name="Anderson E."/>
            <person name="Anderson S."/>
            <person name="Arachi H."/>
            <person name="Azer M."/>
            <person name="Bachantsang P."/>
            <person name="Barry A."/>
            <person name="Bayul T."/>
            <person name="Berlin A."/>
            <person name="Bessette D."/>
            <person name="Bloom T."/>
            <person name="Blye J."/>
            <person name="Boguslavskiy L."/>
            <person name="Bonnet C."/>
            <person name="Boukhgalter B."/>
            <person name="Bourzgui I."/>
            <person name="Brown A."/>
            <person name="Cahill P."/>
            <person name="Channer S."/>
            <person name="Cheshatsang Y."/>
            <person name="Chuda L."/>
            <person name="Citroen M."/>
            <person name="Collymore A."/>
            <person name="Cooke P."/>
            <person name="Costello M."/>
            <person name="D'Aco K."/>
            <person name="Daza R."/>
            <person name="De Haan G."/>
            <person name="DeGray S."/>
            <person name="DeMaso C."/>
            <person name="Dhargay N."/>
            <person name="Dooley K."/>
            <person name="Dooley E."/>
            <person name="Doricent M."/>
            <person name="Dorje P."/>
            <person name="Dorjee K."/>
            <person name="Dupes A."/>
            <person name="Elong R."/>
            <person name="Falk J."/>
            <person name="Farina A."/>
            <person name="Faro S."/>
            <person name="Ferguson D."/>
            <person name="Fisher S."/>
            <person name="Foley C.D."/>
            <person name="Franke A."/>
            <person name="Friedrich D."/>
            <person name="Gadbois L."/>
            <person name="Gearin G."/>
            <person name="Gearin C.R."/>
            <person name="Giannoukos G."/>
            <person name="Goode T."/>
            <person name="Graham J."/>
            <person name="Grandbois E."/>
            <person name="Grewal S."/>
            <person name="Gyaltsen K."/>
            <person name="Hafez N."/>
            <person name="Hagos B."/>
            <person name="Hall J."/>
            <person name="Henson C."/>
            <person name="Hollinger A."/>
            <person name="Honan T."/>
            <person name="Huard M.D."/>
            <person name="Hughes L."/>
            <person name="Hurhula B."/>
            <person name="Husby M.E."/>
            <person name="Kamat A."/>
            <person name="Kanga B."/>
            <person name="Kashin S."/>
            <person name="Khazanovich D."/>
            <person name="Kisner P."/>
            <person name="Lance K."/>
            <person name="Lara M."/>
            <person name="Lee W."/>
            <person name="Lennon N."/>
            <person name="Letendre F."/>
            <person name="LeVine R."/>
            <person name="Lipovsky A."/>
            <person name="Liu X."/>
            <person name="Liu J."/>
            <person name="Liu S."/>
            <person name="Lokyitsang T."/>
            <person name="Lokyitsang Y."/>
            <person name="Lubonja R."/>
            <person name="Lui A."/>
            <person name="MacDonald P."/>
            <person name="Magnisalis V."/>
            <person name="Maru K."/>
            <person name="Matthews C."/>
            <person name="McCusker W."/>
            <person name="McDonough S."/>
            <person name="Mehta T."/>
            <person name="Meldrim J."/>
            <person name="Meneus L."/>
            <person name="Mihai O."/>
            <person name="Mihalev A."/>
            <person name="Mihova T."/>
            <person name="Mittelman R."/>
            <person name="Mlenga V."/>
            <person name="Montmayeur A."/>
            <person name="Mulrain L."/>
            <person name="Navidi A."/>
            <person name="Naylor J."/>
            <person name="Negash T."/>
            <person name="Nguyen T."/>
            <person name="Nguyen N."/>
            <person name="Nicol R."/>
            <person name="Norbu C."/>
            <person name="Norbu N."/>
            <person name="Novod N."/>
            <person name="O'Neill B."/>
            <person name="Osman S."/>
            <person name="Markiewicz E."/>
            <person name="Oyono O.L."/>
            <person name="Patti C."/>
            <person name="Phunkhang P."/>
            <person name="Pierre F."/>
            <person name="Priest M."/>
            <person name="Raghuraman S."/>
            <person name="Rege F."/>
            <person name="Reyes R."/>
            <person name="Rise C."/>
            <person name="Rogov P."/>
            <person name="Ross K."/>
            <person name="Ryan E."/>
            <person name="Settipalli S."/>
            <person name="Shea T."/>
            <person name="Sherpa N."/>
            <person name="Shi L."/>
            <person name="Shih D."/>
            <person name="Sparrow T."/>
            <person name="Spaulding J."/>
            <person name="Stalker J."/>
            <person name="Stange-Thomann N."/>
            <person name="Stavropoulos S."/>
            <person name="Stone C."/>
            <person name="Strader C."/>
            <person name="Tesfaye S."/>
            <person name="Thomson T."/>
            <person name="Thoulutsang Y."/>
            <person name="Thoulutsang D."/>
            <person name="Topham K."/>
            <person name="Topping I."/>
            <person name="Tsamla T."/>
            <person name="Vassiliev H."/>
            <person name="Vo A."/>
            <person name="Wangchuk T."/>
            <person name="Wangdi T."/>
            <person name="Weiand M."/>
            <person name="Wilkinson J."/>
            <person name="Wilson A."/>
            <person name="Yadav S."/>
            <person name="Young G."/>
            <person name="Yu Q."/>
            <person name="Zembek L."/>
            <person name="Zhong D."/>
            <person name="Zimmer A."/>
            <person name="Zwirko Z."/>
            <person name="Jaffe D.B."/>
            <person name="Alvarez P."/>
            <person name="Brockman W."/>
            <person name="Butler J."/>
            <person name="Chin C."/>
            <person name="Gnerre S."/>
            <person name="Grabherr M."/>
            <person name="Kleber M."/>
            <person name="Mauceli E."/>
            <person name="MacCallum I."/>
        </authorList>
    </citation>
    <scope>NUCLEOTIDE SEQUENCE [LARGE SCALE GENOMIC DNA]</scope>
    <source>
        <strain evidence="3">MSH-3</strain>
    </source>
</reference>
<dbReference type="InterPro" id="IPR005024">
    <property type="entry name" value="Snf7_fam"/>
</dbReference>
<dbReference type="GO" id="GO:0032511">
    <property type="term" value="P:late endosome to vacuole transport via multivesicular body sorting pathway"/>
    <property type="evidence" value="ECO:0007669"/>
    <property type="project" value="TreeGrafter"/>
</dbReference>
<dbReference type="KEGG" id="dpe:6603353"/>
<dbReference type="GO" id="GO:0006900">
    <property type="term" value="P:vesicle budding from membrane"/>
    <property type="evidence" value="ECO:0007669"/>
    <property type="project" value="TreeGrafter"/>
</dbReference>
<dbReference type="GO" id="GO:0005771">
    <property type="term" value="C:multivesicular body"/>
    <property type="evidence" value="ECO:0007669"/>
    <property type="project" value="TreeGrafter"/>
</dbReference>
<evidence type="ECO:0000256" key="1">
    <source>
        <dbReference type="ARBA" id="ARBA00006190"/>
    </source>
</evidence>
<dbReference type="GO" id="GO:0000815">
    <property type="term" value="C:ESCRT III complex"/>
    <property type="evidence" value="ECO:0007669"/>
    <property type="project" value="TreeGrafter"/>
</dbReference>
<gene>
    <name evidence="3" type="primary">Dper\GL11913</name>
    <name evidence="3" type="ORF">Dper_GL11913</name>
</gene>
<dbReference type="STRING" id="7234.B4HBV5"/>
<dbReference type="Proteomes" id="UP000008744">
    <property type="component" value="Unassembled WGS sequence"/>
</dbReference>
<protein>
    <submittedName>
        <fullName evidence="3">GL11913</fullName>
    </submittedName>
</protein>
<evidence type="ECO:0000313" key="3">
    <source>
        <dbReference type="EMBL" id="EDW39549.1"/>
    </source>
</evidence>
<dbReference type="Pfam" id="PF25880">
    <property type="entry name" value="WHD_CHMP7_1st"/>
    <property type="match status" value="1"/>
</dbReference>
<keyword evidence="4" id="KW-1185">Reference proteome</keyword>
<sequence length="447" mass="51662">MARDTENSKFSFPACWEDVEIMQINFATFRPRHLNIEDYETKMKFWKDLVTQYLKFWGQITFSLRDLQLKLMRGDQLPACLDTVLSEMYQQNQIRPRTDHDPENSWTGWLINSLVKRPLSWSWLKLKHSVVGEDVEATKLVEWIHLEVLNDICGLMIKKILPENRGKLFHFDAFKSLCDVHHIRIHAEKDIFACLITLHARHLVGLEFKTEKQARCIHLIKIPFKETDDLSINELDLGVHRLQITQADLLKQLQNLEEEIKANDEKARQYIKENKRQMAKTYLRKRHLVEKNHERRSLALYNIELLLSSVEEAQNSGVVRDAYKIGSSTLQKILSNSGLKYDNVDEVLADVQESLEQHREVQDVLSNGVLDTASTQEDDQLENELRALCGETNSVSNAAVINNNERLEVVISDQEMIEMLANLEVEEASVSLPSTRTVKPCKSVSSA</sequence>
<dbReference type="HOGENOM" id="CLU_044768_1_0_1"/>
<reference evidence="3" key="2">
    <citation type="submission" date="2008-06" db="EMBL/GenBank/DDBJ databases">
        <authorList>
            <consortium name="FlyBase"/>
        </authorList>
    </citation>
    <scope>NUCLEOTIDE SEQUENCE</scope>
    <source>
        <strain evidence="3">MSH-3</strain>
    </source>
</reference>
<organism evidence="4">
    <name type="scientific">Drosophila persimilis</name>
    <name type="common">Fruit fly</name>
    <dbReference type="NCBI Taxonomy" id="7234"/>
    <lineage>
        <taxon>Eukaryota</taxon>
        <taxon>Metazoa</taxon>
        <taxon>Ecdysozoa</taxon>
        <taxon>Arthropoda</taxon>
        <taxon>Hexapoda</taxon>
        <taxon>Insecta</taxon>
        <taxon>Pterygota</taxon>
        <taxon>Neoptera</taxon>
        <taxon>Endopterygota</taxon>
        <taxon>Diptera</taxon>
        <taxon>Brachycera</taxon>
        <taxon>Muscomorpha</taxon>
        <taxon>Ephydroidea</taxon>
        <taxon>Drosophilidae</taxon>
        <taxon>Drosophila</taxon>
        <taxon>Sophophora</taxon>
    </lineage>
</organism>
<dbReference type="GO" id="GO:0009898">
    <property type="term" value="C:cytoplasmic side of plasma membrane"/>
    <property type="evidence" value="ECO:0007669"/>
    <property type="project" value="TreeGrafter"/>
</dbReference>
<evidence type="ECO:0000313" key="4">
    <source>
        <dbReference type="Proteomes" id="UP000008744"/>
    </source>
</evidence>
<accession>B4HBV5</accession>